<dbReference type="Gene3D" id="1.10.1520.10">
    <property type="entry name" value="Ribonuclease III domain"/>
    <property type="match status" value="1"/>
</dbReference>
<evidence type="ECO:0000313" key="10">
    <source>
        <dbReference type="Proteomes" id="UP001218218"/>
    </source>
</evidence>
<keyword evidence="1" id="KW-0479">Metal-binding</keyword>
<proteinExistence type="predicted"/>
<dbReference type="GO" id="GO:0004525">
    <property type="term" value="F:ribonuclease III activity"/>
    <property type="evidence" value="ECO:0007669"/>
    <property type="project" value="InterPro"/>
</dbReference>
<comment type="caution">
    <text evidence="9">The sequence shown here is derived from an EMBL/GenBank/DDBJ whole genome shotgun (WGS) entry which is preliminary data.</text>
</comment>
<feature type="compositionally biased region" description="Low complexity" evidence="6">
    <location>
        <begin position="268"/>
        <end position="279"/>
    </location>
</feature>
<organism evidence="9 10">
    <name type="scientific">Mycena albidolilacea</name>
    <dbReference type="NCBI Taxonomy" id="1033008"/>
    <lineage>
        <taxon>Eukaryota</taxon>
        <taxon>Fungi</taxon>
        <taxon>Dikarya</taxon>
        <taxon>Basidiomycota</taxon>
        <taxon>Agaricomycotina</taxon>
        <taxon>Agaricomycetes</taxon>
        <taxon>Agaricomycetidae</taxon>
        <taxon>Agaricales</taxon>
        <taxon>Marasmiineae</taxon>
        <taxon>Mycenaceae</taxon>
        <taxon>Mycena</taxon>
    </lineage>
</organism>
<feature type="domain" description="DRBM" evidence="7">
    <location>
        <begin position="283"/>
        <end position="384"/>
    </location>
</feature>
<dbReference type="PROSITE" id="PS50142">
    <property type="entry name" value="RNASE_3_2"/>
    <property type="match status" value="1"/>
</dbReference>
<dbReference type="SUPFAM" id="SSF54768">
    <property type="entry name" value="dsRNA-binding domain-like"/>
    <property type="match status" value="1"/>
</dbReference>
<dbReference type="GO" id="GO:0046872">
    <property type="term" value="F:metal ion binding"/>
    <property type="evidence" value="ECO:0007669"/>
    <property type="project" value="UniProtKB-KW"/>
</dbReference>
<evidence type="ECO:0000256" key="2">
    <source>
        <dbReference type="ARBA" id="ARBA00022801"/>
    </source>
</evidence>
<evidence type="ECO:0000259" key="7">
    <source>
        <dbReference type="PROSITE" id="PS50137"/>
    </source>
</evidence>
<feature type="domain" description="RNase III" evidence="8">
    <location>
        <begin position="78"/>
        <end position="218"/>
    </location>
</feature>
<accession>A0AAD7AWA0</accession>
<dbReference type="CDD" id="cd00593">
    <property type="entry name" value="RIBOc"/>
    <property type="match status" value="1"/>
</dbReference>
<dbReference type="Pfam" id="PF00035">
    <property type="entry name" value="dsrm"/>
    <property type="match status" value="1"/>
</dbReference>
<dbReference type="EMBL" id="JARIHO010000001">
    <property type="protein sequence ID" value="KAJ7368853.1"/>
    <property type="molecule type" value="Genomic_DNA"/>
</dbReference>
<evidence type="ECO:0000256" key="1">
    <source>
        <dbReference type="ARBA" id="ARBA00022723"/>
    </source>
</evidence>
<evidence type="ECO:0000259" key="8">
    <source>
        <dbReference type="PROSITE" id="PS50142"/>
    </source>
</evidence>
<evidence type="ECO:0000256" key="6">
    <source>
        <dbReference type="SAM" id="MobiDB-lite"/>
    </source>
</evidence>
<evidence type="ECO:0000313" key="9">
    <source>
        <dbReference type="EMBL" id="KAJ7368853.1"/>
    </source>
</evidence>
<dbReference type="PANTHER" id="PTHR14950:SF37">
    <property type="entry name" value="ENDORIBONUCLEASE DICER"/>
    <property type="match status" value="1"/>
</dbReference>
<dbReference type="InterPro" id="IPR014720">
    <property type="entry name" value="dsRBD_dom"/>
</dbReference>
<dbReference type="InterPro" id="IPR036389">
    <property type="entry name" value="RNase_III_sf"/>
</dbReference>
<gene>
    <name evidence="9" type="ORF">DFH08DRAFT_832459</name>
</gene>
<evidence type="ECO:0000256" key="4">
    <source>
        <dbReference type="ARBA" id="ARBA00022884"/>
    </source>
</evidence>
<dbReference type="PROSITE" id="PS50137">
    <property type="entry name" value="DS_RBD"/>
    <property type="match status" value="1"/>
</dbReference>
<feature type="region of interest" description="Disordered" evidence="6">
    <location>
        <begin position="253"/>
        <end position="279"/>
    </location>
</feature>
<evidence type="ECO:0000256" key="3">
    <source>
        <dbReference type="ARBA" id="ARBA00022842"/>
    </source>
</evidence>
<dbReference type="Gene3D" id="3.30.160.20">
    <property type="match status" value="1"/>
</dbReference>
<reference evidence="9" key="1">
    <citation type="submission" date="2023-03" db="EMBL/GenBank/DDBJ databases">
        <title>Massive genome expansion in bonnet fungi (Mycena s.s.) driven by repeated elements and novel gene families across ecological guilds.</title>
        <authorList>
            <consortium name="Lawrence Berkeley National Laboratory"/>
            <person name="Harder C.B."/>
            <person name="Miyauchi S."/>
            <person name="Viragh M."/>
            <person name="Kuo A."/>
            <person name="Thoen E."/>
            <person name="Andreopoulos B."/>
            <person name="Lu D."/>
            <person name="Skrede I."/>
            <person name="Drula E."/>
            <person name="Henrissat B."/>
            <person name="Morin E."/>
            <person name="Kohler A."/>
            <person name="Barry K."/>
            <person name="LaButti K."/>
            <person name="Morin E."/>
            <person name="Salamov A."/>
            <person name="Lipzen A."/>
            <person name="Mereny Z."/>
            <person name="Hegedus B."/>
            <person name="Baldrian P."/>
            <person name="Stursova M."/>
            <person name="Weitz H."/>
            <person name="Taylor A."/>
            <person name="Grigoriev I.V."/>
            <person name="Nagy L.G."/>
            <person name="Martin F."/>
            <person name="Kauserud H."/>
        </authorList>
    </citation>
    <scope>NUCLEOTIDE SEQUENCE</scope>
    <source>
        <strain evidence="9">CBHHK002</strain>
    </source>
</reference>
<dbReference type="AlphaFoldDB" id="A0AAD7AWA0"/>
<dbReference type="Proteomes" id="UP001218218">
    <property type="component" value="Unassembled WGS sequence"/>
</dbReference>
<name>A0AAD7AWA0_9AGAR</name>
<dbReference type="SUPFAM" id="SSF69065">
    <property type="entry name" value="RNase III domain-like"/>
    <property type="match status" value="1"/>
</dbReference>
<keyword evidence="4 5" id="KW-0694">RNA-binding</keyword>
<dbReference type="GO" id="GO:0006396">
    <property type="term" value="P:RNA processing"/>
    <property type="evidence" value="ECO:0007669"/>
    <property type="project" value="InterPro"/>
</dbReference>
<keyword evidence="2" id="KW-0378">Hydrolase</keyword>
<dbReference type="InterPro" id="IPR000999">
    <property type="entry name" value="RNase_III_dom"/>
</dbReference>
<dbReference type="Pfam" id="PF00636">
    <property type="entry name" value="Ribonuclease_3"/>
    <property type="match status" value="1"/>
</dbReference>
<dbReference type="GO" id="GO:0003723">
    <property type="term" value="F:RNA binding"/>
    <property type="evidence" value="ECO:0007669"/>
    <property type="project" value="UniProtKB-UniRule"/>
</dbReference>
<dbReference type="PANTHER" id="PTHR14950">
    <property type="entry name" value="DICER-RELATED"/>
    <property type="match status" value="1"/>
</dbReference>
<keyword evidence="10" id="KW-1185">Reference proteome</keyword>
<keyword evidence="3" id="KW-0460">Magnesium</keyword>
<protein>
    <submittedName>
        <fullName evidence="9">Ribonuclease III domain-containing protein</fullName>
    </submittedName>
</protein>
<sequence>MSLVASSAPHSAQALLWYLAENNMHLRFPPTATAFSRSLRTWHTCQGSLYELMRRLNIRSQSETGSVTAFAALPPAQMSTLQPDFGRLPPLPVIQGEDIRQRVFTHRSYYARSAHAFEDRADDPSPDNEKFEHLGDSVLGLVVTSLVAEMYPGLRVGPATKVRAKVVGNATLAEISVRYKLSDKLRLHPAQAVTLRASTNIQADVFESFIGGLYTDLKHDLAGCAAWLNPLLRPYVKAAYDAVRAEHGLAPLRTDAPASPNINGNGTPASPSASSHSSAGDANNIGHLALFNQCLQKGEARVEWVYSDQHPFGPSDGLGVNGGGVARTNNTPNDSFAAGAGNKSTPVWSAQVLVDGEVYGRGRGNTKKAARNECAKQGLVRMGVAV</sequence>
<evidence type="ECO:0000256" key="5">
    <source>
        <dbReference type="PROSITE-ProRule" id="PRU00266"/>
    </source>
</evidence>
<dbReference type="SMART" id="SM00535">
    <property type="entry name" value="RIBOc"/>
    <property type="match status" value="1"/>
</dbReference>